<dbReference type="InterPro" id="IPR000847">
    <property type="entry name" value="LysR_HTH_N"/>
</dbReference>
<dbReference type="InterPro" id="IPR036390">
    <property type="entry name" value="WH_DNA-bd_sf"/>
</dbReference>
<gene>
    <name evidence="6" type="ORF">V4F39_15690</name>
</gene>
<feature type="domain" description="HTH lysR-type" evidence="5">
    <location>
        <begin position="5"/>
        <end position="62"/>
    </location>
</feature>
<evidence type="ECO:0000259" key="5">
    <source>
        <dbReference type="PROSITE" id="PS50931"/>
    </source>
</evidence>
<comment type="similarity">
    <text evidence="1">Belongs to the LysR transcriptional regulatory family.</text>
</comment>
<evidence type="ECO:0000313" key="7">
    <source>
        <dbReference type="Proteomes" id="UP001336250"/>
    </source>
</evidence>
<dbReference type="GO" id="GO:0003700">
    <property type="term" value="F:DNA-binding transcription factor activity"/>
    <property type="evidence" value="ECO:0007669"/>
    <property type="project" value="InterPro"/>
</dbReference>
<keyword evidence="3" id="KW-0238">DNA-binding</keyword>
<accession>A0AAW9Q8K3</accession>
<dbReference type="Gene3D" id="3.40.190.10">
    <property type="entry name" value="Periplasmic binding protein-like II"/>
    <property type="match status" value="2"/>
</dbReference>
<dbReference type="Proteomes" id="UP001336250">
    <property type="component" value="Unassembled WGS sequence"/>
</dbReference>
<dbReference type="PRINTS" id="PR00039">
    <property type="entry name" value="HTHLYSR"/>
</dbReference>
<dbReference type="InterPro" id="IPR005119">
    <property type="entry name" value="LysR_subst-bd"/>
</dbReference>
<reference evidence="6 7" key="1">
    <citation type="submission" date="2024-02" db="EMBL/GenBank/DDBJ databases">
        <title>Genome sequence of Aquincola sp. MAHUQ-54.</title>
        <authorList>
            <person name="Huq M.A."/>
        </authorList>
    </citation>
    <scope>NUCLEOTIDE SEQUENCE [LARGE SCALE GENOMIC DNA]</scope>
    <source>
        <strain evidence="6 7">MAHUQ-54</strain>
    </source>
</reference>
<dbReference type="InterPro" id="IPR036388">
    <property type="entry name" value="WH-like_DNA-bd_sf"/>
</dbReference>
<dbReference type="FunFam" id="1.10.10.10:FF:000001">
    <property type="entry name" value="LysR family transcriptional regulator"/>
    <property type="match status" value="1"/>
</dbReference>
<dbReference type="SUPFAM" id="SSF46785">
    <property type="entry name" value="Winged helix' DNA-binding domain"/>
    <property type="match status" value="1"/>
</dbReference>
<evidence type="ECO:0000256" key="3">
    <source>
        <dbReference type="ARBA" id="ARBA00023125"/>
    </source>
</evidence>
<evidence type="ECO:0000256" key="2">
    <source>
        <dbReference type="ARBA" id="ARBA00023015"/>
    </source>
</evidence>
<dbReference type="Pfam" id="PF03466">
    <property type="entry name" value="LysR_substrate"/>
    <property type="match status" value="1"/>
</dbReference>
<dbReference type="PANTHER" id="PTHR30346">
    <property type="entry name" value="TRANSCRIPTIONAL DUAL REGULATOR HCAR-RELATED"/>
    <property type="match status" value="1"/>
</dbReference>
<keyword evidence="2" id="KW-0805">Transcription regulation</keyword>
<proteinExistence type="inferred from homology"/>
<dbReference type="AlphaFoldDB" id="A0AAW9Q8K3"/>
<sequence length="311" mass="33358">MPLHFGLKQLEHFIAVAEAGSFSEAAARSFIAQPALSISIRKLEESVGVPLLARGARGVKLTAAGAELLSEARRSLLHAERGRQNARLAALGELGVVRLGFVGSAIYQLLPQRLPAFMRRYPGVRIEFSEGVSITLLQAMREGRMDAGVIRLPADDVDGFSITEVETDDIVAVLPSSHRLADRARIELAELADESFVMFSRTQVPRLRGTIFDACRAAGFAPRIVQEATQAFTMVGLVGSGVGVALMPGVIRHFRSEQVRFIPLSNPETHRCLTLALATLEGSTSPAAQRLCEAIAAPPGTEGPADETPNT</sequence>
<organism evidence="6 7">
    <name type="scientific">Aquincola agrisoli</name>
    <dbReference type="NCBI Taxonomy" id="3119538"/>
    <lineage>
        <taxon>Bacteria</taxon>
        <taxon>Pseudomonadati</taxon>
        <taxon>Pseudomonadota</taxon>
        <taxon>Betaproteobacteria</taxon>
        <taxon>Burkholderiales</taxon>
        <taxon>Sphaerotilaceae</taxon>
        <taxon>Aquincola</taxon>
    </lineage>
</organism>
<dbReference type="SUPFAM" id="SSF53850">
    <property type="entry name" value="Periplasmic binding protein-like II"/>
    <property type="match status" value="1"/>
</dbReference>
<dbReference type="GO" id="GO:0032993">
    <property type="term" value="C:protein-DNA complex"/>
    <property type="evidence" value="ECO:0007669"/>
    <property type="project" value="TreeGrafter"/>
</dbReference>
<evidence type="ECO:0000256" key="4">
    <source>
        <dbReference type="ARBA" id="ARBA00023163"/>
    </source>
</evidence>
<dbReference type="Pfam" id="PF00126">
    <property type="entry name" value="HTH_1"/>
    <property type="match status" value="1"/>
</dbReference>
<dbReference type="RefSeq" id="WP_332290610.1">
    <property type="nucleotide sequence ID" value="NZ_JAZIBG010000031.1"/>
</dbReference>
<dbReference type="GO" id="GO:0003677">
    <property type="term" value="F:DNA binding"/>
    <property type="evidence" value="ECO:0007669"/>
    <property type="project" value="UniProtKB-KW"/>
</dbReference>
<dbReference type="Gene3D" id="1.10.10.10">
    <property type="entry name" value="Winged helix-like DNA-binding domain superfamily/Winged helix DNA-binding domain"/>
    <property type="match status" value="1"/>
</dbReference>
<keyword evidence="4" id="KW-0804">Transcription</keyword>
<dbReference type="EMBL" id="JAZIBG010000031">
    <property type="protein sequence ID" value="MEF7615361.1"/>
    <property type="molecule type" value="Genomic_DNA"/>
</dbReference>
<evidence type="ECO:0000313" key="6">
    <source>
        <dbReference type="EMBL" id="MEF7615361.1"/>
    </source>
</evidence>
<protein>
    <submittedName>
        <fullName evidence="6">LysR family transcriptional regulator</fullName>
    </submittedName>
</protein>
<dbReference type="PROSITE" id="PS50931">
    <property type="entry name" value="HTH_LYSR"/>
    <property type="match status" value="1"/>
</dbReference>
<dbReference type="CDD" id="cd08414">
    <property type="entry name" value="PBP2_LTTR_aromatics_like"/>
    <property type="match status" value="1"/>
</dbReference>
<name>A0AAW9Q8K3_9BURK</name>
<comment type="caution">
    <text evidence="6">The sequence shown here is derived from an EMBL/GenBank/DDBJ whole genome shotgun (WGS) entry which is preliminary data.</text>
</comment>
<keyword evidence="7" id="KW-1185">Reference proteome</keyword>
<evidence type="ECO:0000256" key="1">
    <source>
        <dbReference type="ARBA" id="ARBA00009437"/>
    </source>
</evidence>
<dbReference type="PANTHER" id="PTHR30346:SF28">
    <property type="entry name" value="HTH-TYPE TRANSCRIPTIONAL REGULATOR CYNR"/>
    <property type="match status" value="1"/>
</dbReference>